<reference evidence="1 2" key="1">
    <citation type="journal article" date="2016" name="Nat. Commun.">
        <title>Thousands of microbial genomes shed light on interconnected biogeochemical processes in an aquifer system.</title>
        <authorList>
            <person name="Anantharaman K."/>
            <person name="Brown C.T."/>
            <person name="Hug L.A."/>
            <person name="Sharon I."/>
            <person name="Castelle C.J."/>
            <person name="Probst A.J."/>
            <person name="Thomas B.C."/>
            <person name="Singh A."/>
            <person name="Wilkins M.J."/>
            <person name="Karaoz U."/>
            <person name="Brodie E.L."/>
            <person name="Williams K.H."/>
            <person name="Hubbard S.S."/>
            <person name="Banfield J.F."/>
        </authorList>
    </citation>
    <scope>NUCLEOTIDE SEQUENCE [LARGE SCALE GENOMIC DNA]</scope>
</reference>
<proteinExistence type="predicted"/>
<dbReference type="InterPro" id="IPR005335">
    <property type="entry name" value="Terminase_ssu"/>
</dbReference>
<sequence>MSKQQLTIKQRKFIKEYIATGNATKSALAVYDTNNYNTAKSIGYENLTKLHLKKEIESLMGEAGINNVMLLDCLKAGLDSKLIAQYNSMVVETDIPDHNNRHKFLEIAIKLRGTSLT</sequence>
<evidence type="ECO:0000313" key="1">
    <source>
        <dbReference type="EMBL" id="OGZ66582.1"/>
    </source>
</evidence>
<protein>
    <recommendedName>
        <fullName evidence="3">Terminase</fullName>
    </recommendedName>
</protein>
<name>A0A1G2HVM6_9BACT</name>
<evidence type="ECO:0008006" key="3">
    <source>
        <dbReference type="Google" id="ProtNLM"/>
    </source>
</evidence>
<accession>A0A1G2HVM6</accession>
<dbReference type="GO" id="GO:0051276">
    <property type="term" value="P:chromosome organization"/>
    <property type="evidence" value="ECO:0007669"/>
    <property type="project" value="InterPro"/>
</dbReference>
<dbReference type="AlphaFoldDB" id="A0A1G2HVM6"/>
<dbReference type="Pfam" id="PF03592">
    <property type="entry name" value="Terminase_2"/>
    <property type="match status" value="1"/>
</dbReference>
<comment type="caution">
    <text evidence="1">The sequence shown here is derived from an EMBL/GenBank/DDBJ whole genome shotgun (WGS) entry which is preliminary data.</text>
</comment>
<dbReference type="Gene3D" id="1.10.10.1400">
    <property type="entry name" value="Terminase, small subunit, N-terminal DNA-binding domain, HTH motif"/>
    <property type="match status" value="1"/>
</dbReference>
<dbReference type="InterPro" id="IPR038713">
    <property type="entry name" value="Terminase_Gp1_N_sf"/>
</dbReference>
<dbReference type="Proteomes" id="UP000178380">
    <property type="component" value="Unassembled WGS sequence"/>
</dbReference>
<organism evidence="1 2">
    <name type="scientific">Candidatus Staskawiczbacteria bacterium RIFCSPHIGHO2_02_FULL_34_10</name>
    <dbReference type="NCBI Taxonomy" id="1802205"/>
    <lineage>
        <taxon>Bacteria</taxon>
        <taxon>Candidatus Staskawicziibacteriota</taxon>
    </lineage>
</organism>
<gene>
    <name evidence="1" type="ORF">A3C58_02670</name>
</gene>
<evidence type="ECO:0000313" key="2">
    <source>
        <dbReference type="Proteomes" id="UP000178380"/>
    </source>
</evidence>
<dbReference type="EMBL" id="MHOR01000029">
    <property type="protein sequence ID" value="OGZ66582.1"/>
    <property type="molecule type" value="Genomic_DNA"/>
</dbReference>